<protein>
    <recommendedName>
        <fullName evidence="4">Plant bHLH transcription factor ACT-like domain-containing protein</fullName>
    </recommendedName>
</protein>
<evidence type="ECO:0000256" key="1">
    <source>
        <dbReference type="ARBA" id="ARBA00004123"/>
    </source>
</evidence>
<dbReference type="EMBL" id="JBBPBN010000013">
    <property type="protein sequence ID" value="KAK9026128.1"/>
    <property type="molecule type" value="Genomic_DNA"/>
</dbReference>
<feature type="domain" description="Plant bHLH transcription factor ACT-like" evidence="4">
    <location>
        <begin position="156"/>
        <end position="208"/>
    </location>
</feature>
<dbReference type="Proteomes" id="UP001396334">
    <property type="component" value="Unassembled WGS sequence"/>
</dbReference>
<evidence type="ECO:0000313" key="6">
    <source>
        <dbReference type="Proteomes" id="UP001396334"/>
    </source>
</evidence>
<dbReference type="PANTHER" id="PTHR34661">
    <property type="entry name" value="INCREASED DNA METHYLATION 3"/>
    <property type="match status" value="1"/>
</dbReference>
<keyword evidence="3" id="KW-0539">Nucleus</keyword>
<dbReference type="InterPro" id="IPR008978">
    <property type="entry name" value="HSP20-like_chaperone"/>
</dbReference>
<organism evidence="5 6">
    <name type="scientific">Hibiscus sabdariffa</name>
    <name type="common">roselle</name>
    <dbReference type="NCBI Taxonomy" id="183260"/>
    <lineage>
        <taxon>Eukaryota</taxon>
        <taxon>Viridiplantae</taxon>
        <taxon>Streptophyta</taxon>
        <taxon>Embryophyta</taxon>
        <taxon>Tracheophyta</taxon>
        <taxon>Spermatophyta</taxon>
        <taxon>Magnoliopsida</taxon>
        <taxon>eudicotyledons</taxon>
        <taxon>Gunneridae</taxon>
        <taxon>Pentapetalae</taxon>
        <taxon>rosids</taxon>
        <taxon>malvids</taxon>
        <taxon>Malvales</taxon>
        <taxon>Malvaceae</taxon>
        <taxon>Malvoideae</taxon>
        <taxon>Hibiscus</taxon>
    </lineage>
</organism>
<gene>
    <name evidence="5" type="ORF">V6N11_038974</name>
</gene>
<comment type="caution">
    <text evidence="5">The sequence shown here is derived from an EMBL/GenBank/DDBJ whole genome shotgun (WGS) entry which is preliminary data.</text>
</comment>
<dbReference type="InterPro" id="IPR054502">
    <property type="entry name" value="bHLH-TF_ACT-like_plant"/>
</dbReference>
<name>A0ABR2SLL9_9ROSI</name>
<dbReference type="CDD" id="cd06464">
    <property type="entry name" value="ACD_sHsps-like"/>
    <property type="match status" value="1"/>
</dbReference>
<dbReference type="Pfam" id="PF22754">
    <property type="entry name" value="bHLH-TF_ACT-like_plant"/>
    <property type="match status" value="1"/>
</dbReference>
<dbReference type="Gene3D" id="2.60.40.790">
    <property type="match status" value="1"/>
</dbReference>
<evidence type="ECO:0000313" key="5">
    <source>
        <dbReference type="EMBL" id="KAK9026128.1"/>
    </source>
</evidence>
<dbReference type="InterPro" id="IPR039321">
    <property type="entry name" value="IDM2/3-like"/>
</dbReference>
<evidence type="ECO:0000259" key="4">
    <source>
        <dbReference type="Pfam" id="PF22754"/>
    </source>
</evidence>
<sequence length="218" mass="23827">MGVDDNSESKLKPSVVLTGSAKESYGPCIGLVDIGVSQSAFLFRVSLPSIRSDQSQLKCEIQRDGKVRIQGVITQGTGMLEGISSKCEMKVEKFCRPGPFTISFNLPGSVDPRLFSPKFRPDGILEVVVMKSMNPAGRGEEWTRVCSQSEMQDESVSIVEAFEQLGLNVVQARVCCNHFFAMEAIVVDQDQQTTDTKDVTQAVLKAIERRGGEGMLVT</sequence>
<keyword evidence="6" id="KW-1185">Reference proteome</keyword>
<proteinExistence type="predicted"/>
<comment type="subcellular location">
    <subcellularLocation>
        <location evidence="1">Nucleus</location>
    </subcellularLocation>
</comment>
<dbReference type="PANTHER" id="PTHR34661:SF2">
    <property type="entry name" value="SHSP DOMAIN-CONTAINING PROTEIN"/>
    <property type="match status" value="1"/>
</dbReference>
<evidence type="ECO:0000256" key="2">
    <source>
        <dbReference type="ARBA" id="ARBA00023125"/>
    </source>
</evidence>
<evidence type="ECO:0000256" key="3">
    <source>
        <dbReference type="ARBA" id="ARBA00023242"/>
    </source>
</evidence>
<keyword evidence="2" id="KW-0238">DNA-binding</keyword>
<accession>A0ABR2SLL9</accession>
<reference evidence="5 6" key="1">
    <citation type="journal article" date="2024" name="G3 (Bethesda)">
        <title>Genome assembly of Hibiscus sabdariffa L. provides insights into metabolisms of medicinal natural products.</title>
        <authorList>
            <person name="Kim T."/>
        </authorList>
    </citation>
    <scope>NUCLEOTIDE SEQUENCE [LARGE SCALE GENOMIC DNA]</scope>
    <source>
        <strain evidence="5">TK-2024</strain>
        <tissue evidence="5">Old leaves</tissue>
    </source>
</reference>